<dbReference type="EMBL" id="LJCR01000810">
    <property type="protein sequence ID" value="KPV51702.1"/>
    <property type="molecule type" value="Genomic_DNA"/>
</dbReference>
<protein>
    <submittedName>
        <fullName evidence="2">Uncharacterized protein</fullName>
    </submittedName>
</protein>
<accession>A0A0P9FF77</accession>
<feature type="transmembrane region" description="Helical" evidence="1">
    <location>
        <begin position="162"/>
        <end position="181"/>
    </location>
</feature>
<keyword evidence="1" id="KW-1133">Transmembrane helix</keyword>
<feature type="transmembrane region" description="Helical" evidence="1">
    <location>
        <begin position="77"/>
        <end position="98"/>
    </location>
</feature>
<evidence type="ECO:0000313" key="2">
    <source>
        <dbReference type="EMBL" id="KPV51702.1"/>
    </source>
</evidence>
<feature type="transmembrane region" description="Helical" evidence="1">
    <location>
        <begin position="201"/>
        <end position="221"/>
    </location>
</feature>
<keyword evidence="3" id="KW-1185">Reference proteome</keyword>
<evidence type="ECO:0000313" key="3">
    <source>
        <dbReference type="Proteomes" id="UP000050509"/>
    </source>
</evidence>
<comment type="caution">
    <text evidence="2">The sequence shown here is derived from an EMBL/GenBank/DDBJ whole genome shotgun (WGS) entry which is preliminary data.</text>
</comment>
<dbReference type="AlphaFoldDB" id="A0A0P9FF77"/>
<keyword evidence="1" id="KW-0472">Membrane</keyword>
<organism evidence="2 3">
    <name type="scientific">Kouleothrix aurantiaca</name>
    <dbReference type="NCBI Taxonomy" id="186479"/>
    <lineage>
        <taxon>Bacteria</taxon>
        <taxon>Bacillati</taxon>
        <taxon>Chloroflexota</taxon>
        <taxon>Chloroflexia</taxon>
        <taxon>Chloroflexales</taxon>
        <taxon>Roseiflexineae</taxon>
        <taxon>Roseiflexaceae</taxon>
        <taxon>Kouleothrix</taxon>
    </lineage>
</organism>
<gene>
    <name evidence="2" type="ORF">SE17_19720</name>
</gene>
<evidence type="ECO:0000256" key="1">
    <source>
        <dbReference type="SAM" id="Phobius"/>
    </source>
</evidence>
<feature type="transmembrane region" description="Helical" evidence="1">
    <location>
        <begin position="34"/>
        <end position="57"/>
    </location>
</feature>
<name>A0A0P9FF77_9CHLR</name>
<proteinExistence type="predicted"/>
<reference evidence="2 3" key="1">
    <citation type="submission" date="2015-09" db="EMBL/GenBank/DDBJ databases">
        <title>Draft genome sequence of Kouleothrix aurantiaca JCM 19913.</title>
        <authorList>
            <person name="Hemp J."/>
        </authorList>
    </citation>
    <scope>NUCLEOTIDE SEQUENCE [LARGE SCALE GENOMIC DNA]</scope>
    <source>
        <strain evidence="2 3">COM-B</strain>
    </source>
</reference>
<sequence length="237" mass="25599">MDTDNLQQTLTNLMQSGSESNPAYATLLRDYTTYHAVLLIEGGLFALLLIVLSAYCWRRFARSQGAGTRRWTFEKKVLFSSGLASTLFALFMLLIVAANLSNVANPQAGFAQSIPDLGAPQAGTHRAALHEAVAGWAQSGSAAMPVLLQDAVRARLAWQRPKAIVCSILFVVLAVATAYTWRRLLQSRARTVVWGLRDKALLAIGVLAVPATFLLLIMALANTQASLAPLTLTLLFG</sequence>
<keyword evidence="1" id="KW-0812">Transmembrane</keyword>
<dbReference type="Proteomes" id="UP000050509">
    <property type="component" value="Unassembled WGS sequence"/>
</dbReference>